<dbReference type="WBParaSite" id="RSKR_0000403300.1">
    <property type="protein sequence ID" value="RSKR_0000403300.1"/>
    <property type="gene ID" value="RSKR_0000403300"/>
</dbReference>
<accession>A0AC35TSX2</accession>
<sequence>MNRFDEGKKRVGASTADNAKFLEDLAKKRDELKTFMSGKSNRGVKPSPPRSSAYGRAKKERSHDDGQFVNESDDEYECEDSDEPDEKMEDVVEDSSGAEMEEEGFVEPVLLKIAKKENGSVEYKIASEMPLNTLQSTDDEEMVVNRAGGKKRKIAISSSEDDATCKKETVKEPKKDKKKIKKVKKAKRSASDDDLGDKDFHNNRSSDSEGGGSNKKSSYSDIELKQKTLQFFNEADPSDLRNAPRVSEKIAVKVLALRPFRSFFEFQEALHDVTRGAAAIDAYFELLQSRGIIEKVLDDCLNTSKEIQNKLESMTKSEIIDQPKSLHVDCKLHDYQKIGLNWLIQMHKLRYNSVLGDEMGLGKTLQIIAFLTYLKETGTSGPHLIVVPSSVIETWLAEIEKFSPTLKVLSYYGTMDERRQLRKEAYKGIKNLDVLLTTYNMITSREDDRKFFKVFTINYVIYDEGHMLKNCNSQRYRSLMKVKGKSKILLTGTPLQNNLIELISLLYFIMSKMFLVYCEDIDYLLNQFQVRVKGGTKVNTVVNFKEDILNEGNAENEEKVPLTIDEIYESHKIDQAKLILAPFMLRRLKTNVLKLLPKKTEEIKFVDMVPLQVEMYEQCIESMKELVAIGEGGSVSGLMQLRQVANHPLLYRWNYTDTKCHQISQQLVQHHETYRNKNPIYVAETLAFMNDIQIHKICLACPETYDFCLSDDYFMNSGKFNELQVLLKNIRERKEKVLIFSQFTSLLDILEVFLEIQDYPFTRLDGSTPVMERFEMVEEFNKSKDAFIFTLSTKAGGLGINLTSANNVIIHDIDFNPYNDKQAEDRVHRFGQLKEVNVYRLISKDTVEESMLVSAQNKLKLEKNVTGIEEETEEDTNLDNKTVEMLIKSAFQKTPKRK</sequence>
<protein>
    <submittedName>
        <fullName evidence="2">Helicase ATP-binding domain-containing protein</fullName>
    </submittedName>
</protein>
<reference evidence="2" key="1">
    <citation type="submission" date="2016-11" db="UniProtKB">
        <authorList>
            <consortium name="WormBaseParasite"/>
        </authorList>
    </citation>
    <scope>IDENTIFICATION</scope>
    <source>
        <strain evidence="2">KR3021</strain>
    </source>
</reference>
<name>A0AC35TSX2_9BILA</name>
<proteinExistence type="predicted"/>
<evidence type="ECO:0000313" key="2">
    <source>
        <dbReference type="WBParaSite" id="RSKR_0000403300.1"/>
    </source>
</evidence>
<evidence type="ECO:0000313" key="1">
    <source>
        <dbReference type="Proteomes" id="UP000095286"/>
    </source>
</evidence>
<organism evidence="1 2">
    <name type="scientific">Rhabditophanes sp. KR3021</name>
    <dbReference type="NCBI Taxonomy" id="114890"/>
    <lineage>
        <taxon>Eukaryota</taxon>
        <taxon>Metazoa</taxon>
        <taxon>Ecdysozoa</taxon>
        <taxon>Nematoda</taxon>
        <taxon>Chromadorea</taxon>
        <taxon>Rhabditida</taxon>
        <taxon>Tylenchina</taxon>
        <taxon>Panagrolaimomorpha</taxon>
        <taxon>Strongyloidoidea</taxon>
        <taxon>Alloionematidae</taxon>
        <taxon>Rhabditophanes</taxon>
    </lineage>
</organism>
<dbReference type="Proteomes" id="UP000095286">
    <property type="component" value="Unplaced"/>
</dbReference>